<evidence type="ECO:0000313" key="2">
    <source>
        <dbReference type="EMBL" id="AYG62440.1"/>
    </source>
</evidence>
<feature type="region of interest" description="Disordered" evidence="1">
    <location>
        <begin position="60"/>
        <end position="82"/>
    </location>
</feature>
<organism evidence="2 3">
    <name type="scientific">Rhizobium jaguaris</name>
    <dbReference type="NCBI Taxonomy" id="1312183"/>
    <lineage>
        <taxon>Bacteria</taxon>
        <taxon>Pseudomonadati</taxon>
        <taxon>Pseudomonadota</taxon>
        <taxon>Alphaproteobacteria</taxon>
        <taxon>Hyphomicrobiales</taxon>
        <taxon>Rhizobiaceae</taxon>
        <taxon>Rhizobium/Agrobacterium group</taxon>
        <taxon>Rhizobium</taxon>
    </lineage>
</organism>
<proteinExistence type="predicted"/>
<dbReference type="KEGG" id="rjg:CCGE525_27060"/>
<evidence type="ECO:0000313" key="3">
    <source>
        <dbReference type="Proteomes" id="UP000282195"/>
    </source>
</evidence>
<dbReference type="AlphaFoldDB" id="A0A387FT58"/>
<protein>
    <submittedName>
        <fullName evidence="2">Uncharacterized protein</fullName>
    </submittedName>
</protein>
<keyword evidence="2" id="KW-0614">Plasmid</keyword>
<gene>
    <name evidence="2" type="ORF">CCGE525_27060</name>
</gene>
<evidence type="ECO:0000256" key="1">
    <source>
        <dbReference type="SAM" id="MobiDB-lite"/>
    </source>
</evidence>
<keyword evidence="3" id="KW-1185">Reference proteome</keyword>
<name>A0A387FT58_9HYPH</name>
<dbReference type="Proteomes" id="UP000282195">
    <property type="component" value="Plasmid pRCCGE525c"/>
</dbReference>
<geneLocation type="plasmid" evidence="3">
    <name>prccge525c</name>
</geneLocation>
<reference evidence="2 3" key="1">
    <citation type="submission" date="2018-10" db="EMBL/GenBank/DDBJ databases">
        <title>Rhizobium etli, R. leguminosarum and a new Rhizobium genospecies from Phaseolus dumosus.</title>
        <authorList>
            <person name="Ramirez-Puebla S.T."/>
            <person name="Rogel-Hernandez M.A."/>
            <person name="Guerrero G."/>
            <person name="Ormeno-Orrillo E."/>
            <person name="Martinez-Romero J.C."/>
            <person name="Negrete-Yankelevich S."/>
            <person name="Martinez-Romero E."/>
        </authorList>
    </citation>
    <scope>NUCLEOTIDE SEQUENCE [LARGE SCALE GENOMIC DNA]</scope>
    <source>
        <strain evidence="2 3">CCGE525</strain>
        <plasmid evidence="3">prccge525c</plasmid>
    </source>
</reference>
<dbReference type="EMBL" id="CP032695">
    <property type="protein sequence ID" value="AYG62440.1"/>
    <property type="molecule type" value="Genomic_DNA"/>
</dbReference>
<accession>A0A387FT58</accession>
<dbReference type="RefSeq" id="WP_120707356.1">
    <property type="nucleotide sequence ID" value="NZ_CP032695.1"/>
</dbReference>
<sequence>MAIGALASQMHWEEGSPEKVALHAAAAAIVAQLAGGNPGQAAAAAAVEELANGILQQVLKANPNQNSPPSPRPPARRSKARR</sequence>